<dbReference type="OrthoDB" id="9801123at2"/>
<dbReference type="PROSITE" id="PS01124">
    <property type="entry name" value="HTH_ARAC_FAMILY_2"/>
    <property type="match status" value="1"/>
</dbReference>
<evidence type="ECO:0000313" key="6">
    <source>
        <dbReference type="Proteomes" id="UP000297014"/>
    </source>
</evidence>
<dbReference type="EMBL" id="JALP01000213">
    <property type="protein sequence ID" value="THG89595.1"/>
    <property type="molecule type" value="Genomic_DNA"/>
</dbReference>
<dbReference type="GO" id="GO:0003700">
    <property type="term" value="F:DNA-binding transcription factor activity"/>
    <property type="evidence" value="ECO:0007669"/>
    <property type="project" value="InterPro"/>
</dbReference>
<dbReference type="InterPro" id="IPR010499">
    <property type="entry name" value="AraC_E-bd"/>
</dbReference>
<feature type="domain" description="HTH araC/xylS-type" evidence="4">
    <location>
        <begin position="16"/>
        <end position="114"/>
    </location>
</feature>
<proteinExistence type="predicted"/>
<dbReference type="Pfam" id="PF14526">
    <property type="entry name" value="Cass2"/>
    <property type="match status" value="1"/>
</dbReference>
<dbReference type="InterPro" id="IPR009057">
    <property type="entry name" value="Homeodomain-like_sf"/>
</dbReference>
<keyword evidence="2" id="KW-0238">DNA-binding</keyword>
<evidence type="ECO:0000256" key="3">
    <source>
        <dbReference type="ARBA" id="ARBA00023163"/>
    </source>
</evidence>
<dbReference type="InterPro" id="IPR018062">
    <property type="entry name" value="HTH_AraC-typ_CS"/>
</dbReference>
<dbReference type="Pfam" id="PF12833">
    <property type="entry name" value="HTH_18"/>
    <property type="match status" value="1"/>
</dbReference>
<dbReference type="InterPro" id="IPR050959">
    <property type="entry name" value="MarA-like"/>
</dbReference>
<dbReference type="Proteomes" id="UP000297014">
    <property type="component" value="Unassembled WGS sequence"/>
</dbReference>
<dbReference type="InterPro" id="IPR018060">
    <property type="entry name" value="HTH_AraC"/>
</dbReference>
<evidence type="ECO:0000256" key="1">
    <source>
        <dbReference type="ARBA" id="ARBA00023015"/>
    </source>
</evidence>
<dbReference type="PANTHER" id="PTHR47504">
    <property type="entry name" value="RIGHT ORIGIN-BINDING PROTEIN"/>
    <property type="match status" value="1"/>
</dbReference>
<dbReference type="SMART" id="SM00871">
    <property type="entry name" value="AraC_E_bind"/>
    <property type="match status" value="1"/>
</dbReference>
<accession>A0A4S4JWJ5</accession>
<name>A0A4S4JWJ5_ALKAL</name>
<keyword evidence="1" id="KW-0805">Transcription regulation</keyword>
<evidence type="ECO:0000313" key="5">
    <source>
        <dbReference type="EMBL" id="THG89595.1"/>
    </source>
</evidence>
<dbReference type="Gene3D" id="3.20.80.10">
    <property type="entry name" value="Regulatory factor, effector binding domain"/>
    <property type="match status" value="1"/>
</dbReference>
<protein>
    <submittedName>
        <fullName evidence="5">AraC family transcriptional regulator</fullName>
    </submittedName>
</protein>
<dbReference type="Gene3D" id="1.10.10.60">
    <property type="entry name" value="Homeodomain-like"/>
    <property type="match status" value="2"/>
</dbReference>
<dbReference type="SUPFAM" id="SSF46689">
    <property type="entry name" value="Homeodomain-like"/>
    <property type="match status" value="2"/>
</dbReference>
<dbReference type="SUPFAM" id="SSF55136">
    <property type="entry name" value="Probable bacterial effector-binding domain"/>
    <property type="match status" value="1"/>
</dbReference>
<reference evidence="5 6" key="1">
    <citation type="submission" date="2014-01" db="EMBL/GenBank/DDBJ databases">
        <title>Draft genome sequencing of Bacillus alcalophilus CGMCC 1.3604.</title>
        <authorList>
            <person name="Yang J."/>
            <person name="Diao L."/>
            <person name="Yang S."/>
        </authorList>
    </citation>
    <scope>NUCLEOTIDE SEQUENCE [LARGE SCALE GENOMIC DNA]</scope>
    <source>
        <strain evidence="5 6">CGMCC 1.3604</strain>
    </source>
</reference>
<dbReference type="PROSITE" id="PS00041">
    <property type="entry name" value="HTH_ARAC_FAMILY_1"/>
    <property type="match status" value="1"/>
</dbReference>
<dbReference type="PANTHER" id="PTHR47504:SF5">
    <property type="entry name" value="RIGHT ORIGIN-BINDING PROTEIN"/>
    <property type="match status" value="1"/>
</dbReference>
<sequence>MKREGEDIVEALTNFSSSIEYIESRLQEKIEIEELAKITHFTKFHYQRMFYMLTGVTVAEYIRRRRLTLAAQELLSSKEKVIDVAMKYRYDSPEAFTRAFRKLHGVSPSQVRKNGIKLSAYPKISFQLQIKGAIDMNYQILEKGKMEVVGKSIRISTENGENHQKIPLFWNEFNSDGSSEELEKVCTELGYLGVCLNFDEEQKEFDYMIAVEIRAGEKVPNGYVKEMIPAATWAVFEAVGPAAKAVPEVTGRIFSEWLPSTGYELANKPELEVYPAGDVTAHDYRTEIWMPIVKK</sequence>
<evidence type="ECO:0000259" key="4">
    <source>
        <dbReference type="PROSITE" id="PS01124"/>
    </source>
</evidence>
<dbReference type="GO" id="GO:0043565">
    <property type="term" value="F:sequence-specific DNA binding"/>
    <property type="evidence" value="ECO:0007669"/>
    <property type="project" value="InterPro"/>
</dbReference>
<dbReference type="AlphaFoldDB" id="A0A4S4JWJ5"/>
<evidence type="ECO:0000256" key="2">
    <source>
        <dbReference type="ARBA" id="ARBA00023125"/>
    </source>
</evidence>
<dbReference type="InterPro" id="IPR011256">
    <property type="entry name" value="Reg_factor_effector_dom_sf"/>
</dbReference>
<organism evidence="5 6">
    <name type="scientific">Alkalihalobacillus alcalophilus ATCC 27647 = CGMCC 1.3604</name>
    <dbReference type="NCBI Taxonomy" id="1218173"/>
    <lineage>
        <taxon>Bacteria</taxon>
        <taxon>Bacillati</taxon>
        <taxon>Bacillota</taxon>
        <taxon>Bacilli</taxon>
        <taxon>Bacillales</taxon>
        <taxon>Bacillaceae</taxon>
        <taxon>Alkalihalobacillus</taxon>
    </lineage>
</organism>
<dbReference type="PRINTS" id="PR00032">
    <property type="entry name" value="HTHARAC"/>
</dbReference>
<dbReference type="SMART" id="SM00342">
    <property type="entry name" value="HTH_ARAC"/>
    <property type="match status" value="1"/>
</dbReference>
<keyword evidence="3" id="KW-0804">Transcription</keyword>
<dbReference type="InterPro" id="IPR029441">
    <property type="entry name" value="Cass2"/>
</dbReference>
<dbReference type="InterPro" id="IPR020449">
    <property type="entry name" value="Tscrpt_reg_AraC-type_HTH"/>
</dbReference>
<comment type="caution">
    <text evidence="5">The sequence shown here is derived from an EMBL/GenBank/DDBJ whole genome shotgun (WGS) entry which is preliminary data.</text>
</comment>
<gene>
    <name evidence="5" type="ORF">AJ85_16255</name>
</gene>